<dbReference type="GO" id="GO:0016567">
    <property type="term" value="P:protein ubiquitination"/>
    <property type="evidence" value="ECO:0007669"/>
    <property type="project" value="TreeGrafter"/>
</dbReference>
<keyword evidence="7" id="KW-1185">Reference proteome</keyword>
<dbReference type="InterPro" id="IPR051435">
    <property type="entry name" value="RING_finger_E3_ubiq-ligases"/>
</dbReference>
<evidence type="ECO:0000256" key="1">
    <source>
        <dbReference type="ARBA" id="ARBA00022723"/>
    </source>
</evidence>
<accession>A0A673HK71</accession>
<evidence type="ECO:0000259" key="5">
    <source>
        <dbReference type="PROSITE" id="PS50089"/>
    </source>
</evidence>
<dbReference type="InterPro" id="IPR013083">
    <property type="entry name" value="Znf_RING/FYVE/PHD"/>
</dbReference>
<sequence length="188" mass="21102">PWQPRGVFVMAPFLKMFRVECPVCYQEYDQDSKLPRMLECLHVFCTECLRKIQLTPLHPPDPNSAPSISCPLCRHSTPLQGGTAYSLPCNSRILAQLPPVAFRLPASVTARLATVTQRLVLSLGERDTRFIILPTVIAHPPPNPQKFQNILQHTKFRFINYATDICSKKNAGLKTTQFGLFLAEGLGK</sequence>
<dbReference type="SMART" id="SM00184">
    <property type="entry name" value="RING"/>
    <property type="match status" value="1"/>
</dbReference>
<evidence type="ECO:0000256" key="3">
    <source>
        <dbReference type="ARBA" id="ARBA00022833"/>
    </source>
</evidence>
<dbReference type="AlphaFoldDB" id="A0A673HK71"/>
<dbReference type="Proteomes" id="UP000472270">
    <property type="component" value="Unassembled WGS sequence"/>
</dbReference>
<reference evidence="6" key="1">
    <citation type="submission" date="2025-08" db="UniProtKB">
        <authorList>
            <consortium name="Ensembl"/>
        </authorList>
    </citation>
    <scope>IDENTIFICATION</scope>
</reference>
<keyword evidence="3" id="KW-0862">Zinc</keyword>
<proteinExistence type="predicted"/>
<dbReference type="InterPro" id="IPR017907">
    <property type="entry name" value="Znf_RING_CS"/>
</dbReference>
<evidence type="ECO:0000256" key="4">
    <source>
        <dbReference type="PROSITE-ProRule" id="PRU00175"/>
    </source>
</evidence>
<dbReference type="PROSITE" id="PS50089">
    <property type="entry name" value="ZF_RING_2"/>
    <property type="match status" value="1"/>
</dbReference>
<keyword evidence="1" id="KW-0479">Metal-binding</keyword>
<evidence type="ECO:0000313" key="6">
    <source>
        <dbReference type="Ensembl" id="ENSSRHP00000026414.1"/>
    </source>
</evidence>
<organism evidence="6 7">
    <name type="scientific">Sinocyclocheilus rhinocerous</name>
    <dbReference type="NCBI Taxonomy" id="307959"/>
    <lineage>
        <taxon>Eukaryota</taxon>
        <taxon>Metazoa</taxon>
        <taxon>Chordata</taxon>
        <taxon>Craniata</taxon>
        <taxon>Vertebrata</taxon>
        <taxon>Euteleostomi</taxon>
        <taxon>Actinopterygii</taxon>
        <taxon>Neopterygii</taxon>
        <taxon>Teleostei</taxon>
        <taxon>Ostariophysi</taxon>
        <taxon>Cypriniformes</taxon>
        <taxon>Cyprinidae</taxon>
        <taxon>Cyprininae</taxon>
        <taxon>Sinocyclocheilus</taxon>
    </lineage>
</organism>
<protein>
    <submittedName>
        <fullName evidence="6">Si:ch73-335l21.2</fullName>
    </submittedName>
</protein>
<dbReference type="PANTHER" id="PTHR22791:SF22">
    <property type="entry name" value="RING FINGER PROTEIN 222-LIKE ISOFORM X1"/>
    <property type="match status" value="1"/>
</dbReference>
<dbReference type="Pfam" id="PF14634">
    <property type="entry name" value="zf-RING_5"/>
    <property type="match status" value="1"/>
</dbReference>
<dbReference type="PANTHER" id="PTHR22791">
    <property type="entry name" value="RING-TYPE DOMAIN-CONTAINING PROTEIN"/>
    <property type="match status" value="1"/>
</dbReference>
<dbReference type="InterPro" id="IPR001841">
    <property type="entry name" value="Znf_RING"/>
</dbReference>
<dbReference type="PROSITE" id="PS00518">
    <property type="entry name" value="ZF_RING_1"/>
    <property type="match status" value="1"/>
</dbReference>
<reference evidence="6" key="2">
    <citation type="submission" date="2025-09" db="UniProtKB">
        <authorList>
            <consortium name="Ensembl"/>
        </authorList>
    </citation>
    <scope>IDENTIFICATION</scope>
</reference>
<dbReference type="GO" id="GO:0061630">
    <property type="term" value="F:ubiquitin protein ligase activity"/>
    <property type="evidence" value="ECO:0007669"/>
    <property type="project" value="TreeGrafter"/>
</dbReference>
<name>A0A673HK71_9TELE</name>
<dbReference type="Ensembl" id="ENSSRHT00000027196.1">
    <property type="protein sequence ID" value="ENSSRHP00000026414.1"/>
    <property type="gene ID" value="ENSSRHG00000013799.1"/>
</dbReference>
<evidence type="ECO:0000313" key="7">
    <source>
        <dbReference type="Proteomes" id="UP000472270"/>
    </source>
</evidence>
<dbReference type="SUPFAM" id="SSF57850">
    <property type="entry name" value="RING/U-box"/>
    <property type="match status" value="1"/>
</dbReference>
<dbReference type="Gene3D" id="3.30.40.10">
    <property type="entry name" value="Zinc/RING finger domain, C3HC4 (zinc finger)"/>
    <property type="match status" value="1"/>
</dbReference>
<dbReference type="GO" id="GO:0008270">
    <property type="term" value="F:zinc ion binding"/>
    <property type="evidence" value="ECO:0007669"/>
    <property type="project" value="UniProtKB-KW"/>
</dbReference>
<evidence type="ECO:0000256" key="2">
    <source>
        <dbReference type="ARBA" id="ARBA00022771"/>
    </source>
</evidence>
<keyword evidence="2 4" id="KW-0863">Zinc-finger</keyword>
<feature type="domain" description="RING-type" evidence="5">
    <location>
        <begin position="21"/>
        <end position="74"/>
    </location>
</feature>